<accession>A0A1H7KEM5</accession>
<dbReference type="AlphaFoldDB" id="A0A1H7KEM5"/>
<protein>
    <submittedName>
        <fullName evidence="1">Uncharacterized protein</fullName>
    </submittedName>
</protein>
<dbReference type="Proteomes" id="UP000182321">
    <property type="component" value="Unassembled WGS sequence"/>
</dbReference>
<keyword evidence="2" id="KW-1185">Reference proteome</keyword>
<dbReference type="EMBL" id="FNZX01000012">
    <property type="protein sequence ID" value="SEK84960.1"/>
    <property type="molecule type" value="Genomic_DNA"/>
</dbReference>
<reference evidence="2" key="1">
    <citation type="submission" date="2016-10" db="EMBL/GenBank/DDBJ databases">
        <authorList>
            <person name="Varghese N."/>
            <person name="Submissions S."/>
        </authorList>
    </citation>
    <scope>NUCLEOTIDE SEQUENCE [LARGE SCALE GENOMIC DNA]</scope>
    <source>
        <strain evidence="2">ACV-9</strain>
    </source>
</reference>
<evidence type="ECO:0000313" key="2">
    <source>
        <dbReference type="Proteomes" id="UP000182321"/>
    </source>
</evidence>
<proteinExistence type="predicted"/>
<gene>
    <name evidence="1" type="ORF">SAMN02910377_02004</name>
</gene>
<name>A0A1H7KEM5_9FIRM</name>
<organism evidence="1 2">
    <name type="scientific">Pseudobutyrivibrio ruminis</name>
    <dbReference type="NCBI Taxonomy" id="46206"/>
    <lineage>
        <taxon>Bacteria</taxon>
        <taxon>Bacillati</taxon>
        <taxon>Bacillota</taxon>
        <taxon>Clostridia</taxon>
        <taxon>Lachnospirales</taxon>
        <taxon>Lachnospiraceae</taxon>
        <taxon>Pseudobutyrivibrio</taxon>
    </lineage>
</organism>
<sequence>MNNIKKELENQLEVIIALLKTSDKNIRRLENIEIEPVEVVSRNRRHLYYLKEGDKRKYVSGPKIEKVKKIIQKQYEIQANKTLCKLKKELERFLERYDFEEIYKVYDNYSDGRKFMIDPIIEAEEDFIERWYEEHPGGQNSFYGDGLYKTDRGEYVRSKSEKIIADMLYQNNIPYQYEALLELGCTTVFPDFTILDLNTRNTVYWEHLGLASDEEYAVKNFHKLAKYESSNYNLGEDLLITQEAEDMPLDIELVQAKIARLRKRQ</sequence>
<dbReference type="RefSeq" id="WP_074791519.1">
    <property type="nucleotide sequence ID" value="NZ_FNZX01000012.1"/>
</dbReference>
<evidence type="ECO:0000313" key="1">
    <source>
        <dbReference type="EMBL" id="SEK84960.1"/>
    </source>
</evidence>